<accession>A0A285TQV4</accession>
<organism evidence="1 2">
    <name type="scientific">Ureibacillus xyleni</name>
    <dbReference type="NCBI Taxonomy" id="614648"/>
    <lineage>
        <taxon>Bacteria</taxon>
        <taxon>Bacillati</taxon>
        <taxon>Bacillota</taxon>
        <taxon>Bacilli</taxon>
        <taxon>Bacillales</taxon>
        <taxon>Caryophanaceae</taxon>
        <taxon>Ureibacillus</taxon>
    </lineage>
</organism>
<dbReference type="RefSeq" id="WP_161946722.1">
    <property type="nucleotide sequence ID" value="NZ_OBMQ01000015.1"/>
</dbReference>
<sequence length="218" mass="24928">MKLLHLLLIAFWFLVGGCMELVEEFDVETEPAIIPVTGLSEVNVPKEEVIEEKVTLLDNGCYSNEVYIAGEETCSLVIDCNDEASCVKWGNELIKQLEFEYGSLVLEQSVATGEEGITVLTTYDVDNDEETIYTETDISDEEMEYHADLWFSFSWLIPEEERIEINRFEVFESGDTLAYVSLHDENGEYWTLGMNNKNVELASETLVTYLHEYAHFLS</sequence>
<dbReference type="EMBL" id="OBMQ01000015">
    <property type="protein sequence ID" value="SOC23546.1"/>
    <property type="molecule type" value="Genomic_DNA"/>
</dbReference>
<dbReference type="PROSITE" id="PS51257">
    <property type="entry name" value="PROKAR_LIPOPROTEIN"/>
    <property type="match status" value="1"/>
</dbReference>
<gene>
    <name evidence="1" type="ORF">SAMN05880501_115104</name>
</gene>
<protein>
    <submittedName>
        <fullName evidence="1">Uncharacterized protein</fullName>
    </submittedName>
</protein>
<dbReference type="AlphaFoldDB" id="A0A285TQV4"/>
<proteinExistence type="predicted"/>
<evidence type="ECO:0000313" key="1">
    <source>
        <dbReference type="EMBL" id="SOC23546.1"/>
    </source>
</evidence>
<evidence type="ECO:0000313" key="2">
    <source>
        <dbReference type="Proteomes" id="UP000219636"/>
    </source>
</evidence>
<keyword evidence="2" id="KW-1185">Reference proteome</keyword>
<reference evidence="2" key="1">
    <citation type="submission" date="2017-08" db="EMBL/GenBank/DDBJ databases">
        <authorList>
            <person name="Varghese N."/>
            <person name="Submissions S."/>
        </authorList>
    </citation>
    <scope>NUCLEOTIDE SEQUENCE [LARGE SCALE GENOMIC DNA]</scope>
    <source>
        <strain evidence="2">JC22</strain>
    </source>
</reference>
<name>A0A285TQV4_9BACL</name>
<dbReference type="Proteomes" id="UP000219636">
    <property type="component" value="Unassembled WGS sequence"/>
</dbReference>